<dbReference type="SUPFAM" id="SSF53901">
    <property type="entry name" value="Thiolase-like"/>
    <property type="match status" value="1"/>
</dbReference>
<sequence>MGVKIQALEYYLPTNKITNEMLQDRFPDYDFTKFESKVGIKSRYWANSEETALDLAEQACLKLFQVIDKTQVEYIVYCTQSPEYILPTTACLLQERLGLSRSVGAFDFNLGCSGYVYGLSLAKGLIESGQVSSVLLVTAETYSKYLNVEDRSNRAIFGDAASATFLVKSDQDGLRQFAFGSDGSGAEKLIIKNGGTKSSCVTNPEIRVYGSENQYTDNDLYMNGPEIFNFTTENIPDFTKKILEINKMELSDPDYFVFHQANSFMLDFLRKRIKIEKDKFYVNMSDSGNTVSNTIPIALKRLMEGLGNVESPLTVVIVGFGVGLSWAGGIIEIDNSLI</sequence>
<dbReference type="GO" id="GO:0004315">
    <property type="term" value="F:3-oxoacyl-[acyl-carrier-protein] synthase activity"/>
    <property type="evidence" value="ECO:0007669"/>
    <property type="project" value="InterPro"/>
</dbReference>
<keyword evidence="2" id="KW-0012">Acyltransferase</keyword>
<dbReference type="AlphaFoldDB" id="A0A420ALN7"/>
<dbReference type="InterPro" id="IPR013747">
    <property type="entry name" value="ACP_syn_III_C"/>
</dbReference>
<dbReference type="InterPro" id="IPR013751">
    <property type="entry name" value="ACP_syn_III_N"/>
</dbReference>
<evidence type="ECO:0000259" key="4">
    <source>
        <dbReference type="Pfam" id="PF08545"/>
    </source>
</evidence>
<dbReference type="InterPro" id="IPR016039">
    <property type="entry name" value="Thiolase-like"/>
</dbReference>
<accession>A0A420ALN7</accession>
<dbReference type="RefSeq" id="WP_120261130.1">
    <property type="nucleotide sequence ID" value="NZ_RAPY01000005.1"/>
</dbReference>
<dbReference type="PANTHER" id="PTHR34069">
    <property type="entry name" value="3-OXOACYL-[ACYL-CARRIER-PROTEIN] SYNTHASE 3"/>
    <property type="match status" value="1"/>
</dbReference>
<feature type="domain" description="Beta-ketoacyl-[acyl-carrier-protein] synthase III C-terminal" evidence="3">
    <location>
        <begin position="243"/>
        <end position="333"/>
    </location>
</feature>
<dbReference type="Pfam" id="PF08541">
    <property type="entry name" value="ACP_syn_III_C"/>
    <property type="match status" value="1"/>
</dbReference>
<dbReference type="GO" id="GO:0006633">
    <property type="term" value="P:fatty acid biosynthetic process"/>
    <property type="evidence" value="ECO:0007669"/>
    <property type="project" value="InterPro"/>
</dbReference>
<organism evidence="5 6">
    <name type="scientific">Sphingobacterium detergens</name>
    <dbReference type="NCBI Taxonomy" id="1145106"/>
    <lineage>
        <taxon>Bacteria</taxon>
        <taxon>Pseudomonadati</taxon>
        <taxon>Bacteroidota</taxon>
        <taxon>Sphingobacteriia</taxon>
        <taxon>Sphingobacteriales</taxon>
        <taxon>Sphingobacteriaceae</taxon>
        <taxon>Sphingobacterium</taxon>
    </lineage>
</organism>
<dbReference type="Pfam" id="PF08545">
    <property type="entry name" value="ACP_syn_III"/>
    <property type="match status" value="1"/>
</dbReference>
<dbReference type="Gene3D" id="3.40.47.10">
    <property type="match status" value="1"/>
</dbReference>
<dbReference type="NCBIfam" id="NF006829">
    <property type="entry name" value="PRK09352.1"/>
    <property type="match status" value="1"/>
</dbReference>
<dbReference type="EMBL" id="RAPY01000005">
    <property type="protein sequence ID" value="RKE45384.1"/>
    <property type="molecule type" value="Genomic_DNA"/>
</dbReference>
<evidence type="ECO:0000313" key="5">
    <source>
        <dbReference type="EMBL" id="RKE45384.1"/>
    </source>
</evidence>
<dbReference type="PANTHER" id="PTHR34069:SF2">
    <property type="entry name" value="BETA-KETOACYL-[ACYL-CARRIER-PROTEIN] SYNTHASE III"/>
    <property type="match status" value="1"/>
</dbReference>
<name>A0A420ALN7_SPHD1</name>
<keyword evidence="1" id="KW-0808">Transferase</keyword>
<dbReference type="CDD" id="cd00830">
    <property type="entry name" value="KAS_III"/>
    <property type="match status" value="1"/>
</dbReference>
<feature type="domain" description="Beta-ketoacyl-[acyl-carrier-protein] synthase III N-terminal" evidence="4">
    <location>
        <begin position="106"/>
        <end position="183"/>
    </location>
</feature>
<dbReference type="GO" id="GO:0044550">
    <property type="term" value="P:secondary metabolite biosynthetic process"/>
    <property type="evidence" value="ECO:0007669"/>
    <property type="project" value="TreeGrafter"/>
</dbReference>
<gene>
    <name evidence="5" type="ORF">DFQ12_4457</name>
</gene>
<protein>
    <submittedName>
        <fullName evidence="5">3-oxoacyl-[acyl-carrier-protein] synthase-3</fullName>
    </submittedName>
</protein>
<comment type="caution">
    <text evidence="5">The sequence shown here is derived from an EMBL/GenBank/DDBJ whole genome shotgun (WGS) entry which is preliminary data.</text>
</comment>
<evidence type="ECO:0000259" key="3">
    <source>
        <dbReference type="Pfam" id="PF08541"/>
    </source>
</evidence>
<dbReference type="Proteomes" id="UP000286246">
    <property type="component" value="Unassembled WGS sequence"/>
</dbReference>
<evidence type="ECO:0000256" key="2">
    <source>
        <dbReference type="ARBA" id="ARBA00023315"/>
    </source>
</evidence>
<reference evidence="5 6" key="1">
    <citation type="submission" date="2018-09" db="EMBL/GenBank/DDBJ databases">
        <title>Genomic Encyclopedia of Type Strains, Phase III (KMG-III): the genomes of soil and plant-associated and newly described type strains.</title>
        <authorList>
            <person name="Whitman W."/>
        </authorList>
    </citation>
    <scope>NUCLEOTIDE SEQUENCE [LARGE SCALE GENOMIC DNA]</scope>
    <source>
        <strain evidence="5 6">CECT 7938</strain>
    </source>
</reference>
<dbReference type="OrthoDB" id="9815506at2"/>
<keyword evidence="6" id="KW-1185">Reference proteome</keyword>
<proteinExistence type="predicted"/>
<evidence type="ECO:0000256" key="1">
    <source>
        <dbReference type="ARBA" id="ARBA00022679"/>
    </source>
</evidence>
<evidence type="ECO:0000313" key="6">
    <source>
        <dbReference type="Proteomes" id="UP000286246"/>
    </source>
</evidence>